<evidence type="ECO:0000313" key="1">
    <source>
        <dbReference type="EMBL" id="GFO40137.1"/>
    </source>
</evidence>
<sequence length="185" mass="20922">MPLEENSLTGRGITVFDTSCVLDYPKKWRCNDGKCQDHPDTESAVVDPDCIWGDQAKVRFVWSRSKYEGDCAGLKDEFENLMCYDEGVARYCCGTCGKFYTGIKGCEYGDWHLRCNDYTQAGICDYFSDICCLFCQGYKKTRSSESSRNVSGVANDLSFVIIKDIDDLKAIPNGHYKQTPQPKEN</sequence>
<accession>A0AAV4D7L2</accession>
<gene>
    <name evidence="1" type="ORF">PoB_006664200</name>
</gene>
<name>A0AAV4D7L2_9GAST</name>
<organism evidence="1 2">
    <name type="scientific">Plakobranchus ocellatus</name>
    <dbReference type="NCBI Taxonomy" id="259542"/>
    <lineage>
        <taxon>Eukaryota</taxon>
        <taxon>Metazoa</taxon>
        <taxon>Spiralia</taxon>
        <taxon>Lophotrochozoa</taxon>
        <taxon>Mollusca</taxon>
        <taxon>Gastropoda</taxon>
        <taxon>Heterobranchia</taxon>
        <taxon>Euthyneura</taxon>
        <taxon>Panpulmonata</taxon>
        <taxon>Sacoglossa</taxon>
        <taxon>Placobranchoidea</taxon>
        <taxon>Plakobranchidae</taxon>
        <taxon>Plakobranchus</taxon>
    </lineage>
</organism>
<keyword evidence="2" id="KW-1185">Reference proteome</keyword>
<reference evidence="1 2" key="1">
    <citation type="journal article" date="2021" name="Elife">
        <title>Chloroplast acquisition without the gene transfer in kleptoplastic sea slugs, Plakobranchus ocellatus.</title>
        <authorList>
            <person name="Maeda T."/>
            <person name="Takahashi S."/>
            <person name="Yoshida T."/>
            <person name="Shimamura S."/>
            <person name="Takaki Y."/>
            <person name="Nagai Y."/>
            <person name="Toyoda A."/>
            <person name="Suzuki Y."/>
            <person name="Arimoto A."/>
            <person name="Ishii H."/>
            <person name="Satoh N."/>
            <person name="Nishiyama T."/>
            <person name="Hasebe M."/>
            <person name="Maruyama T."/>
            <person name="Minagawa J."/>
            <person name="Obokata J."/>
            <person name="Shigenobu S."/>
        </authorList>
    </citation>
    <scope>NUCLEOTIDE SEQUENCE [LARGE SCALE GENOMIC DNA]</scope>
</reference>
<comment type="caution">
    <text evidence="1">The sequence shown here is derived from an EMBL/GenBank/DDBJ whole genome shotgun (WGS) entry which is preliminary data.</text>
</comment>
<dbReference type="AlphaFoldDB" id="A0AAV4D7L2"/>
<dbReference type="EMBL" id="BLXT01007586">
    <property type="protein sequence ID" value="GFO40137.1"/>
    <property type="molecule type" value="Genomic_DNA"/>
</dbReference>
<evidence type="ECO:0000313" key="2">
    <source>
        <dbReference type="Proteomes" id="UP000735302"/>
    </source>
</evidence>
<dbReference type="Proteomes" id="UP000735302">
    <property type="component" value="Unassembled WGS sequence"/>
</dbReference>
<proteinExistence type="predicted"/>
<protein>
    <submittedName>
        <fullName evidence="1">Uncharacterized protein</fullName>
    </submittedName>
</protein>